<keyword evidence="2" id="KW-1185">Reference proteome</keyword>
<protein>
    <submittedName>
        <fullName evidence="1">Uncharacterized protein</fullName>
    </submittedName>
</protein>
<accession>G4T530</accession>
<gene>
    <name evidence="1" type="ORF">PIIN_00065</name>
</gene>
<organism evidence="1 2">
    <name type="scientific">Serendipita indica (strain DSM 11827)</name>
    <name type="common">Root endophyte fungus</name>
    <name type="synonym">Piriformospora indica</name>
    <dbReference type="NCBI Taxonomy" id="1109443"/>
    <lineage>
        <taxon>Eukaryota</taxon>
        <taxon>Fungi</taxon>
        <taxon>Dikarya</taxon>
        <taxon>Basidiomycota</taxon>
        <taxon>Agaricomycotina</taxon>
        <taxon>Agaricomycetes</taxon>
        <taxon>Sebacinales</taxon>
        <taxon>Serendipitaceae</taxon>
        <taxon>Serendipita</taxon>
    </lineage>
</organism>
<dbReference type="AlphaFoldDB" id="G4T530"/>
<comment type="caution">
    <text evidence="1">The sequence shown here is derived from an EMBL/GenBank/DDBJ whole genome shotgun (WGS) entry which is preliminary data.</text>
</comment>
<dbReference type="InParanoid" id="G4T530"/>
<sequence>MLLLRRSSNYARHIGARSLRNARHGNRYILLAFFSCLTLLLRALTGAGYQEQIPIAQNQSILRKIRIRSREGIEMGWNALEDPVWASGTRLSMKSSRESNLSKATGCIPLSTRGSIAQKSLESFTSRNMQTSKWSNNI</sequence>
<dbReference type="Proteomes" id="UP000007148">
    <property type="component" value="Unassembled WGS sequence"/>
</dbReference>
<proteinExistence type="predicted"/>
<dbReference type="EMBL" id="CAFZ01000001">
    <property type="protein sequence ID" value="CCA66379.1"/>
    <property type="molecule type" value="Genomic_DNA"/>
</dbReference>
<dbReference type="HOGENOM" id="CLU_1856059_0_0_1"/>
<evidence type="ECO:0000313" key="2">
    <source>
        <dbReference type="Proteomes" id="UP000007148"/>
    </source>
</evidence>
<reference evidence="1 2" key="1">
    <citation type="journal article" date="2011" name="PLoS Pathog.">
        <title>Endophytic Life Strategies Decoded by Genome and Transcriptome Analyses of the Mutualistic Root Symbiont Piriformospora indica.</title>
        <authorList>
            <person name="Zuccaro A."/>
            <person name="Lahrmann U."/>
            <person name="Guldener U."/>
            <person name="Langen G."/>
            <person name="Pfiffi S."/>
            <person name="Biedenkopf D."/>
            <person name="Wong P."/>
            <person name="Samans B."/>
            <person name="Grimm C."/>
            <person name="Basiewicz M."/>
            <person name="Murat C."/>
            <person name="Martin F."/>
            <person name="Kogel K.H."/>
        </authorList>
    </citation>
    <scope>NUCLEOTIDE SEQUENCE [LARGE SCALE GENOMIC DNA]</scope>
    <source>
        <strain evidence="1 2">DSM 11827</strain>
    </source>
</reference>
<dbReference type="OrthoDB" id="10656474at2759"/>
<name>G4T530_SERID</name>
<evidence type="ECO:0000313" key="1">
    <source>
        <dbReference type="EMBL" id="CCA66379.1"/>
    </source>
</evidence>